<reference evidence="1" key="1">
    <citation type="submission" date="2020-04" db="EMBL/GenBank/DDBJ databases">
        <title>A chromosome-scale assembly and high-density genetic map of the yellow drum (Nibea albiflora) genome.</title>
        <authorList>
            <person name="Xu D."/>
            <person name="Zhang W."/>
            <person name="Chen R."/>
            <person name="Tan P."/>
            <person name="Wang L."/>
            <person name="Song H."/>
            <person name="Tian L."/>
            <person name="Zhu Q."/>
            <person name="Wang B."/>
        </authorList>
    </citation>
    <scope>NUCLEOTIDE SEQUENCE</scope>
    <source>
        <strain evidence="1">ZJHYS-2018</strain>
    </source>
</reference>
<dbReference type="EMBL" id="CM024803">
    <property type="protein sequence ID" value="KAG8010470.1"/>
    <property type="molecule type" value="Genomic_DNA"/>
</dbReference>
<keyword evidence="2" id="KW-1185">Reference proteome</keyword>
<keyword evidence="1" id="KW-0645">Protease</keyword>
<comment type="caution">
    <text evidence="1">The sequence shown here is derived from an EMBL/GenBank/DDBJ whole genome shotgun (WGS) entry which is preliminary data.</text>
</comment>
<evidence type="ECO:0000313" key="2">
    <source>
        <dbReference type="Proteomes" id="UP000805704"/>
    </source>
</evidence>
<protein>
    <submittedName>
        <fullName evidence="1">A disintegrin and metalloproteinase with thrombospondin motifs 6</fullName>
    </submittedName>
</protein>
<gene>
    <name evidence="1" type="primary">ADAMTS6.3</name>
    <name evidence="1" type="ORF">GBF38_009550</name>
</gene>
<proteinExistence type="predicted"/>
<evidence type="ECO:0000313" key="1">
    <source>
        <dbReference type="EMBL" id="KAG8010470.1"/>
    </source>
</evidence>
<keyword evidence="1" id="KW-0482">Metalloprotease</keyword>
<sequence length="329" mass="37383">MEILWKTLTWTLSLVVMAASEFQSINRLSHNSQEEFLSYLQHYQLTVPVRVDENGEFLSYTVKHHRPGRRRRGAVVELPALNPDPPESRLFYKLSAYGKHFHLNLTLNPHLVSRHFTVEYWGKEGLDWRHNTVDNCHYVGFLQNQRGTTRVALSNCKGLAQVLVDMTGPLVCYSLPPGPGHLSTYLIKSSAPCQSGTPSPQSDERSNGTRQRQRRSISSERFVETLVVADKMMVGYHGRKDIEHYILSVMNIVAKLYRDASLGNVVNIIVTRLIVLTEDQPNLEINHHADKSLDSFCKWQKSILSHHGDGNSIPENGMAHHDNAVLITR</sequence>
<name>A0ACB7F8W8_NIBAL</name>
<dbReference type="Proteomes" id="UP000805704">
    <property type="component" value="Chromosome 15"/>
</dbReference>
<keyword evidence="1" id="KW-0378">Hydrolase</keyword>
<organism evidence="1 2">
    <name type="scientific">Nibea albiflora</name>
    <name type="common">Yellow drum</name>
    <name type="synonym">Corvina albiflora</name>
    <dbReference type="NCBI Taxonomy" id="240163"/>
    <lineage>
        <taxon>Eukaryota</taxon>
        <taxon>Metazoa</taxon>
        <taxon>Chordata</taxon>
        <taxon>Craniata</taxon>
        <taxon>Vertebrata</taxon>
        <taxon>Euteleostomi</taxon>
        <taxon>Actinopterygii</taxon>
        <taxon>Neopterygii</taxon>
        <taxon>Teleostei</taxon>
        <taxon>Neoteleostei</taxon>
        <taxon>Acanthomorphata</taxon>
        <taxon>Eupercaria</taxon>
        <taxon>Sciaenidae</taxon>
        <taxon>Nibea</taxon>
    </lineage>
</organism>
<accession>A0ACB7F8W8</accession>